<dbReference type="Gene3D" id="3.40.50.300">
    <property type="entry name" value="P-loop containing nucleotide triphosphate hydrolases"/>
    <property type="match status" value="1"/>
</dbReference>
<keyword evidence="1" id="KW-1133">Transmembrane helix</keyword>
<protein>
    <submittedName>
        <fullName evidence="3">G domain-containing protein</fullName>
    </submittedName>
</protein>
<keyword evidence="1" id="KW-0472">Membrane</keyword>
<keyword evidence="4" id="KW-1185">Reference proteome</keyword>
<evidence type="ECO:0000259" key="2">
    <source>
        <dbReference type="Pfam" id="PF01926"/>
    </source>
</evidence>
<gene>
    <name evidence="3" type="ORF">MVEN_00127600</name>
</gene>
<feature type="domain" description="G" evidence="2">
    <location>
        <begin position="34"/>
        <end position="108"/>
    </location>
</feature>
<feature type="transmembrane region" description="Helical" evidence="1">
    <location>
        <begin position="352"/>
        <end position="370"/>
    </location>
</feature>
<accession>A0A8H6Z4X6</accession>
<dbReference type="Proteomes" id="UP000620124">
    <property type="component" value="Unassembled WGS sequence"/>
</dbReference>
<dbReference type="OrthoDB" id="391988at2759"/>
<evidence type="ECO:0000313" key="4">
    <source>
        <dbReference type="Proteomes" id="UP000620124"/>
    </source>
</evidence>
<reference evidence="3" key="1">
    <citation type="submission" date="2020-05" db="EMBL/GenBank/DDBJ databases">
        <title>Mycena genomes resolve the evolution of fungal bioluminescence.</title>
        <authorList>
            <person name="Tsai I.J."/>
        </authorList>
    </citation>
    <scope>NUCLEOTIDE SEQUENCE</scope>
    <source>
        <strain evidence="3">CCC161011</strain>
    </source>
</reference>
<dbReference type="Pfam" id="PF01926">
    <property type="entry name" value="MMR_HSR1"/>
    <property type="match status" value="1"/>
</dbReference>
<dbReference type="SUPFAM" id="SSF52540">
    <property type="entry name" value="P-loop containing nucleoside triphosphate hydrolases"/>
    <property type="match status" value="1"/>
</dbReference>
<dbReference type="AlphaFoldDB" id="A0A8H6Z4X6"/>
<dbReference type="EMBL" id="JACAZI010000001">
    <property type="protein sequence ID" value="KAF7372645.1"/>
    <property type="molecule type" value="Genomic_DNA"/>
</dbReference>
<name>A0A8H6Z4X6_9AGAR</name>
<evidence type="ECO:0000313" key="3">
    <source>
        <dbReference type="EMBL" id="KAF7372645.1"/>
    </source>
</evidence>
<keyword evidence="1" id="KW-0812">Transmembrane</keyword>
<comment type="caution">
    <text evidence="3">The sequence shown here is derived from an EMBL/GenBank/DDBJ whole genome shotgun (WGS) entry which is preliminary data.</text>
</comment>
<dbReference type="CDD" id="cd00882">
    <property type="entry name" value="Ras_like_GTPase"/>
    <property type="match status" value="1"/>
</dbReference>
<dbReference type="InterPro" id="IPR006073">
    <property type="entry name" value="GTP-bd"/>
</dbReference>
<dbReference type="GO" id="GO:0005525">
    <property type="term" value="F:GTP binding"/>
    <property type="evidence" value="ECO:0007669"/>
    <property type="project" value="InterPro"/>
</dbReference>
<proteinExistence type="predicted"/>
<evidence type="ECO:0000256" key="1">
    <source>
        <dbReference type="SAM" id="Phobius"/>
    </source>
</evidence>
<feature type="transmembrane region" description="Helical" evidence="1">
    <location>
        <begin position="376"/>
        <end position="397"/>
    </location>
</feature>
<sequence length="500" mass="55324">MSDSDSLTQLGSLDFNDELKSTFDHIVEACPKFRILLVGRSGVGKSALINAVFGSGVVMEEHGLKAGVVRDINNEFVLPNNPRLVFHDSQGFSHGDGQNFETVLKFIKDRSEQENLEDRLHMIWLCTELPAYGGSLFEVAEEEILNSSGLNVPIIAVFTKFDKSVNKIKRGLPKRGAEDIIARKRAKEKFRAEYAEALSSIPKTIPCVEVSVRSGFSDTLEELVKLTEKEVKGTMSYIWASSQHPNVNLKIEKSIEIGRKKYWMGLSTSLSFPGNTLTKWLDVVLRDIIACWGFDDPQHLLRSNLFKKKITSLQEDLLDDDSAKTPLGKVTLGTTATAAGIISGLIPPAAPFAVPIAAGLVFAAWVYQVYLTTPQVIRALMGYIVDLTIVMQSLFWVTRAHAQAMSKEHGGQMATVPLSKQLVELAFAAYATDEHSSAVHDEIREFVKRAVALKPDIVLERIVELITSHRFQPAKRSESDANAVRGRNVENVNWETGQAA</sequence>
<dbReference type="InterPro" id="IPR027417">
    <property type="entry name" value="P-loop_NTPase"/>
</dbReference>
<organism evidence="3 4">
    <name type="scientific">Mycena venus</name>
    <dbReference type="NCBI Taxonomy" id="2733690"/>
    <lineage>
        <taxon>Eukaryota</taxon>
        <taxon>Fungi</taxon>
        <taxon>Dikarya</taxon>
        <taxon>Basidiomycota</taxon>
        <taxon>Agaricomycotina</taxon>
        <taxon>Agaricomycetes</taxon>
        <taxon>Agaricomycetidae</taxon>
        <taxon>Agaricales</taxon>
        <taxon>Marasmiineae</taxon>
        <taxon>Mycenaceae</taxon>
        <taxon>Mycena</taxon>
    </lineage>
</organism>